<dbReference type="GO" id="GO:0005525">
    <property type="term" value="F:GTP binding"/>
    <property type="evidence" value="ECO:0007669"/>
    <property type="project" value="UniProtKB-KW"/>
</dbReference>
<gene>
    <name evidence="6" type="ORF">BQ4739_LOCUS12913</name>
</gene>
<dbReference type="GO" id="GO:0005737">
    <property type="term" value="C:cytoplasm"/>
    <property type="evidence" value="ECO:0007669"/>
    <property type="project" value="TreeGrafter"/>
</dbReference>
<dbReference type="Gene3D" id="3.40.50.300">
    <property type="entry name" value="P-loop containing nucleotide triphosphate hydrolases"/>
    <property type="match status" value="1"/>
</dbReference>
<keyword evidence="2 5" id="KW-0547">Nucleotide-binding</keyword>
<dbReference type="STRING" id="3088.A0A383W7W2"/>
<dbReference type="AlphaFoldDB" id="A0A383W7W2"/>
<dbReference type="Proteomes" id="UP000256970">
    <property type="component" value="Unassembled WGS sequence"/>
</dbReference>
<reference evidence="6 7" key="1">
    <citation type="submission" date="2016-10" db="EMBL/GenBank/DDBJ databases">
        <authorList>
            <person name="Cai Z."/>
        </authorList>
    </citation>
    <scope>NUCLEOTIDE SEQUENCE [LARGE SCALE GENOMIC DNA]</scope>
</reference>
<evidence type="ECO:0000256" key="3">
    <source>
        <dbReference type="ARBA" id="ARBA00022801"/>
    </source>
</evidence>
<evidence type="ECO:0000256" key="1">
    <source>
        <dbReference type="ARBA" id="ARBA00005290"/>
    </source>
</evidence>
<keyword evidence="4 5" id="KW-0342">GTP-binding</keyword>
<dbReference type="PANTHER" id="PTHR21231:SF3">
    <property type="entry name" value="GPN-LOOP GTPASE 2"/>
    <property type="match status" value="1"/>
</dbReference>
<organism evidence="6 7">
    <name type="scientific">Tetradesmus obliquus</name>
    <name type="common">Green alga</name>
    <name type="synonym">Acutodesmus obliquus</name>
    <dbReference type="NCBI Taxonomy" id="3088"/>
    <lineage>
        <taxon>Eukaryota</taxon>
        <taxon>Viridiplantae</taxon>
        <taxon>Chlorophyta</taxon>
        <taxon>core chlorophytes</taxon>
        <taxon>Chlorophyceae</taxon>
        <taxon>CS clade</taxon>
        <taxon>Sphaeropleales</taxon>
        <taxon>Scenedesmaceae</taxon>
        <taxon>Tetradesmus</taxon>
    </lineage>
</organism>
<protein>
    <recommendedName>
        <fullName evidence="5">GPN-loop GTPase 2</fullName>
    </recommendedName>
</protein>
<comment type="subunit">
    <text evidence="5">Binds to RNA polymerase II (RNAPII).</text>
</comment>
<dbReference type="InterPro" id="IPR030231">
    <property type="entry name" value="Gpn2"/>
</dbReference>
<comment type="function">
    <text evidence="5">Small GTPase required for proper localization of RNA polymerase II and III (RNAPII and RNAPIII). May act at an RNAP assembly step prior to nuclear import.</text>
</comment>
<dbReference type="Pfam" id="PF03029">
    <property type="entry name" value="ATP_bind_1"/>
    <property type="match status" value="1"/>
</dbReference>
<evidence type="ECO:0000256" key="4">
    <source>
        <dbReference type="ARBA" id="ARBA00023134"/>
    </source>
</evidence>
<dbReference type="InterPro" id="IPR004130">
    <property type="entry name" value="Gpn"/>
</dbReference>
<evidence type="ECO:0000256" key="2">
    <source>
        <dbReference type="ARBA" id="ARBA00022741"/>
    </source>
</evidence>
<accession>A0A383W7W2</accession>
<dbReference type="FunFam" id="3.40.50.300:FF:000338">
    <property type="entry name" value="GPN-loop GTPase 2"/>
    <property type="match status" value="1"/>
</dbReference>
<dbReference type="GO" id="GO:0003924">
    <property type="term" value="F:GTPase activity"/>
    <property type="evidence" value="ECO:0007669"/>
    <property type="project" value="TreeGrafter"/>
</dbReference>
<evidence type="ECO:0000313" key="7">
    <source>
        <dbReference type="Proteomes" id="UP000256970"/>
    </source>
</evidence>
<keyword evidence="7" id="KW-1185">Reference proteome</keyword>
<dbReference type="InterPro" id="IPR027417">
    <property type="entry name" value="P-loop_NTPase"/>
</dbReference>
<sequence length="343" mass="36377">MLFGQLVIGPPGSGKTTYCHGMQQYLSALGRRVAIVNLDPANNVLPYTPAVDVAELVCLDTVMEELQLGPNGGMLYCMEYLAANLDWLKEKLTPLEDSNTYLLIDCPGQVELFTQHTGFKQLLAALAGQQAGGWSYRLAAVHLIDAHLATDASKYISALLLSLSTMLHLELPHVNVLSKVDLVPQYGELAFSLEYYTQVQDLSYLLAAMGGGPFSARYRKLSAGLCELVEGYGLVGFTPLAVQDQASMKQLLALVDKANGAVYAKLDAPPVGAPAELLVGAAHSAADDELAANLQDRYIDAEGNEQLKAAGEAAAKGGLAGSSKAAVLPVSLMAGSVLERIPQ</sequence>
<name>A0A383W7W2_TETOB</name>
<comment type="similarity">
    <text evidence="1 5">Belongs to the GPN-loop GTPase family.</text>
</comment>
<dbReference type="PANTHER" id="PTHR21231">
    <property type="entry name" value="XPA-BINDING PROTEIN 1-RELATED"/>
    <property type="match status" value="1"/>
</dbReference>
<keyword evidence="3 5" id="KW-0378">Hydrolase</keyword>
<evidence type="ECO:0000256" key="5">
    <source>
        <dbReference type="RuleBase" id="RU365059"/>
    </source>
</evidence>
<dbReference type="SUPFAM" id="SSF52540">
    <property type="entry name" value="P-loop containing nucleoside triphosphate hydrolases"/>
    <property type="match status" value="1"/>
</dbReference>
<dbReference type="EMBL" id="FNXT01001156">
    <property type="protein sequence ID" value="SZX72766.1"/>
    <property type="molecule type" value="Genomic_DNA"/>
</dbReference>
<dbReference type="CDD" id="cd17871">
    <property type="entry name" value="GPN2"/>
    <property type="match status" value="1"/>
</dbReference>
<evidence type="ECO:0000313" key="6">
    <source>
        <dbReference type="EMBL" id="SZX72766.1"/>
    </source>
</evidence>
<proteinExistence type="inferred from homology"/>